<keyword evidence="3" id="KW-0645">Protease</keyword>
<evidence type="ECO:0000313" key="4">
    <source>
        <dbReference type="Proteomes" id="UP000030960"/>
    </source>
</evidence>
<feature type="transmembrane region" description="Helical" evidence="1">
    <location>
        <begin position="262"/>
        <end position="282"/>
    </location>
</feature>
<feature type="transmembrane region" description="Helical" evidence="1">
    <location>
        <begin position="61"/>
        <end position="81"/>
    </location>
</feature>
<evidence type="ECO:0000256" key="1">
    <source>
        <dbReference type="SAM" id="Phobius"/>
    </source>
</evidence>
<sequence length="288" mass="30725">MTLPAEGRAELWRLAVGLVLIVVIWFALARGVIAVLGSLMADDAYLTLLDNLQSGDTPGSLTLVLLLSGALWIAAMAVAEILHKRPGRSLLGPWPLFWRDFLRVTWAVALLNAALLLLPPWDFHASTVPGLPANTWMLFLPTTLVAVLVQTGAEEVFFRGYFQSQLAARVRHPLIWLGLPSVVFGFGHYLPGVYGGNAALIAAWSALFGLAAADLTARAGNLGPAIGLHFVNNFMAFAVTSMQGDMSGLALRQMPFGPGDEAAVAAVLPLDLALIGVSWLAARVALRL</sequence>
<feature type="transmembrane region" description="Helical" evidence="1">
    <location>
        <begin position="101"/>
        <end position="121"/>
    </location>
</feature>
<organism evidence="3 4">
    <name type="scientific">Mameliella alba</name>
    <dbReference type="NCBI Taxonomy" id="561184"/>
    <lineage>
        <taxon>Bacteria</taxon>
        <taxon>Pseudomonadati</taxon>
        <taxon>Pseudomonadota</taxon>
        <taxon>Alphaproteobacteria</taxon>
        <taxon>Rhodobacterales</taxon>
        <taxon>Roseobacteraceae</taxon>
        <taxon>Mameliella</taxon>
    </lineage>
</organism>
<dbReference type="Pfam" id="PF02517">
    <property type="entry name" value="Rce1-like"/>
    <property type="match status" value="1"/>
</dbReference>
<dbReference type="GeneID" id="66503568"/>
<dbReference type="GO" id="GO:0004175">
    <property type="term" value="F:endopeptidase activity"/>
    <property type="evidence" value="ECO:0007669"/>
    <property type="project" value="UniProtKB-ARBA"/>
</dbReference>
<feature type="transmembrane region" description="Helical" evidence="1">
    <location>
        <begin position="222"/>
        <end position="242"/>
    </location>
</feature>
<feature type="transmembrane region" description="Helical" evidence="1">
    <location>
        <begin position="12"/>
        <end position="41"/>
    </location>
</feature>
<keyword evidence="1" id="KW-0812">Transmembrane</keyword>
<keyword evidence="1" id="KW-0472">Membrane</keyword>
<dbReference type="InterPro" id="IPR052710">
    <property type="entry name" value="CAAX_protease"/>
</dbReference>
<dbReference type="AlphaFoldDB" id="A0A0B3S1R2"/>
<dbReference type="EMBL" id="JSUQ01000025">
    <property type="protein sequence ID" value="KHQ50566.1"/>
    <property type="molecule type" value="Genomic_DNA"/>
</dbReference>
<gene>
    <name evidence="3" type="ORF">OA50_04934</name>
</gene>
<dbReference type="PANTHER" id="PTHR36435">
    <property type="entry name" value="SLR1288 PROTEIN"/>
    <property type="match status" value="1"/>
</dbReference>
<evidence type="ECO:0000259" key="2">
    <source>
        <dbReference type="Pfam" id="PF02517"/>
    </source>
</evidence>
<comment type="caution">
    <text evidence="3">The sequence shown here is derived from an EMBL/GenBank/DDBJ whole genome shotgun (WGS) entry which is preliminary data.</text>
</comment>
<dbReference type="GO" id="GO:0080120">
    <property type="term" value="P:CAAX-box protein maturation"/>
    <property type="evidence" value="ECO:0007669"/>
    <property type="project" value="UniProtKB-ARBA"/>
</dbReference>
<name>A0A0B3S1R2_9RHOB</name>
<keyword evidence="3" id="KW-0378">Hydrolase</keyword>
<dbReference type="GO" id="GO:0006508">
    <property type="term" value="P:proteolysis"/>
    <property type="evidence" value="ECO:0007669"/>
    <property type="project" value="UniProtKB-KW"/>
</dbReference>
<feature type="transmembrane region" description="Helical" evidence="1">
    <location>
        <begin position="174"/>
        <end position="191"/>
    </location>
</feature>
<feature type="transmembrane region" description="Helical" evidence="1">
    <location>
        <begin position="133"/>
        <end position="153"/>
    </location>
</feature>
<dbReference type="Proteomes" id="UP000030960">
    <property type="component" value="Unassembled WGS sequence"/>
</dbReference>
<keyword evidence="1" id="KW-1133">Transmembrane helix</keyword>
<dbReference type="PATRIC" id="fig|1515334.3.peg.4963"/>
<feature type="domain" description="CAAX prenyl protease 2/Lysostaphin resistance protein A-like" evidence="2">
    <location>
        <begin position="139"/>
        <end position="235"/>
    </location>
</feature>
<reference evidence="3 4" key="1">
    <citation type="submission" date="2014-10" db="EMBL/GenBank/DDBJ databases">
        <title>Genome sequence of Ponticoccus sp. strain UMTAT08 isolated from clonal culture of toxic dinoflagellate Alexandrium tamiyavanichii.</title>
        <authorList>
            <person name="Gan H.Y."/>
            <person name="Muhd D.-D."/>
            <person name="Mohd Noor M.E."/>
            <person name="Yeong Y.S."/>
            <person name="Usup G."/>
        </authorList>
    </citation>
    <scope>NUCLEOTIDE SEQUENCE [LARGE SCALE GENOMIC DNA]</scope>
    <source>
        <strain evidence="3 4">UMTAT08</strain>
    </source>
</reference>
<dbReference type="RefSeq" id="WP_229754875.1">
    <property type="nucleotide sequence ID" value="NZ_BMGQ01000007.1"/>
</dbReference>
<dbReference type="PANTHER" id="PTHR36435:SF1">
    <property type="entry name" value="CAAX AMINO TERMINAL PROTEASE FAMILY PROTEIN"/>
    <property type="match status" value="1"/>
</dbReference>
<accession>A0A0B3S1R2</accession>
<proteinExistence type="predicted"/>
<keyword evidence="4" id="KW-1185">Reference proteome</keyword>
<protein>
    <submittedName>
        <fullName evidence="3">CAAX amino terminal protease family protein</fullName>
    </submittedName>
</protein>
<evidence type="ECO:0000313" key="3">
    <source>
        <dbReference type="EMBL" id="KHQ50566.1"/>
    </source>
</evidence>
<feature type="transmembrane region" description="Helical" evidence="1">
    <location>
        <begin position="197"/>
        <end position="215"/>
    </location>
</feature>
<dbReference type="InterPro" id="IPR003675">
    <property type="entry name" value="Rce1/LyrA-like_dom"/>
</dbReference>
<dbReference type="STRING" id="561184.SAMN05216376_11859"/>